<feature type="transmembrane region" description="Helical" evidence="1">
    <location>
        <begin position="155"/>
        <end position="177"/>
    </location>
</feature>
<evidence type="ECO:0000313" key="2">
    <source>
        <dbReference type="EMBL" id="TQQ84931.1"/>
    </source>
</evidence>
<dbReference type="PANTHER" id="PTHR37314">
    <property type="entry name" value="SLR0142 PROTEIN"/>
    <property type="match status" value="1"/>
</dbReference>
<gene>
    <name evidence="2" type="ORF">EXD82_04275</name>
</gene>
<feature type="transmembrane region" description="Helical" evidence="1">
    <location>
        <begin position="183"/>
        <end position="203"/>
    </location>
</feature>
<dbReference type="Pfam" id="PF06912">
    <property type="entry name" value="DUF1275"/>
    <property type="match status" value="1"/>
</dbReference>
<name>A0A544QW69_9FIRM</name>
<evidence type="ECO:0000313" key="3">
    <source>
        <dbReference type="Proteomes" id="UP000317863"/>
    </source>
</evidence>
<keyword evidence="1" id="KW-1133">Transmembrane helix</keyword>
<feature type="transmembrane region" description="Helical" evidence="1">
    <location>
        <begin position="12"/>
        <end position="35"/>
    </location>
</feature>
<feature type="transmembrane region" description="Helical" evidence="1">
    <location>
        <begin position="71"/>
        <end position="92"/>
    </location>
</feature>
<evidence type="ECO:0000256" key="1">
    <source>
        <dbReference type="SAM" id="Phobius"/>
    </source>
</evidence>
<dbReference type="PANTHER" id="PTHR37314:SF4">
    <property type="entry name" value="UPF0700 TRANSMEMBRANE PROTEIN YOAK"/>
    <property type="match status" value="1"/>
</dbReference>
<feature type="transmembrane region" description="Helical" evidence="1">
    <location>
        <begin position="42"/>
        <end position="59"/>
    </location>
</feature>
<dbReference type="OrthoDB" id="7057004at2"/>
<protein>
    <submittedName>
        <fullName evidence="2">DUF1275 domain-containing protein</fullName>
    </submittedName>
</protein>
<keyword evidence="1" id="KW-0812">Transmembrane</keyword>
<dbReference type="AlphaFoldDB" id="A0A544QW69"/>
<organism evidence="2 3">
    <name type="scientific">Peptacetobacter hominis</name>
    <dbReference type="NCBI Taxonomy" id="2743610"/>
    <lineage>
        <taxon>Bacteria</taxon>
        <taxon>Bacillati</taxon>
        <taxon>Bacillota</taxon>
        <taxon>Clostridia</taxon>
        <taxon>Peptostreptococcales</taxon>
        <taxon>Peptostreptococcaceae</taxon>
        <taxon>Peptacetobacter</taxon>
    </lineage>
</organism>
<proteinExistence type="predicted"/>
<dbReference type="Proteomes" id="UP000317863">
    <property type="component" value="Unassembled WGS sequence"/>
</dbReference>
<accession>A0A544QW69</accession>
<dbReference type="InterPro" id="IPR010699">
    <property type="entry name" value="DUF1275"/>
</dbReference>
<sequence length="217" mass="24608">MFVAGFYGAYTYTIRGGIFCNAQTANFVLLAMALGSGSFKKALYYVIPMSAYLLGSIISESFALRIKKINLIRWDTLLIIIEMIVVIILGMLPETAPYRIAQVSINFICSMQYNTFRQAEKVPMATTFCTNHVRQTGIAIVKYFRKRDMQFIRKMRLHVLMLFMFTSGGIISTILAHKFLGKAIWAALIPLSILLIDLLYADFKKEKGMLHKIPNGH</sequence>
<keyword evidence="3" id="KW-1185">Reference proteome</keyword>
<dbReference type="EMBL" id="SGJB01000006">
    <property type="protein sequence ID" value="TQQ84931.1"/>
    <property type="molecule type" value="Genomic_DNA"/>
</dbReference>
<keyword evidence="1" id="KW-0472">Membrane</keyword>
<reference evidence="2 3" key="1">
    <citation type="submission" date="2019-02" db="EMBL/GenBank/DDBJ databases">
        <title>Peptostreptococcaceae bacterium ZHW00191 nov., a new bacterium isolated from the human gut.</title>
        <authorList>
            <person name="Zhou H.-W."/>
            <person name="Chen X.-J."/>
        </authorList>
    </citation>
    <scope>NUCLEOTIDE SEQUENCE [LARGE SCALE GENOMIC DNA]</scope>
    <source>
        <strain evidence="2 3">ZHW00191</strain>
    </source>
</reference>
<comment type="caution">
    <text evidence="2">The sequence shown here is derived from an EMBL/GenBank/DDBJ whole genome shotgun (WGS) entry which is preliminary data.</text>
</comment>